<comment type="caution">
    <text evidence="2">The sequence shown here is derived from an EMBL/GenBank/DDBJ whole genome shotgun (WGS) entry which is preliminary data.</text>
</comment>
<proteinExistence type="predicted"/>
<name>A0A9D1RT35_9CORY</name>
<evidence type="ECO:0000313" key="3">
    <source>
        <dbReference type="Proteomes" id="UP000824190"/>
    </source>
</evidence>
<dbReference type="AlphaFoldDB" id="A0A9D1RT35"/>
<dbReference type="EMBL" id="DXGC01000123">
    <property type="protein sequence ID" value="HIW92798.1"/>
    <property type="molecule type" value="Genomic_DNA"/>
</dbReference>
<feature type="transmembrane region" description="Helical" evidence="1">
    <location>
        <begin position="80"/>
        <end position="97"/>
    </location>
</feature>
<accession>A0A9D1RT35</accession>
<reference evidence="2" key="1">
    <citation type="journal article" date="2021" name="PeerJ">
        <title>Extensive microbial diversity within the chicken gut microbiome revealed by metagenomics and culture.</title>
        <authorList>
            <person name="Gilroy R."/>
            <person name="Ravi A."/>
            <person name="Getino M."/>
            <person name="Pursley I."/>
            <person name="Horton D.L."/>
            <person name="Alikhan N.F."/>
            <person name="Baker D."/>
            <person name="Gharbi K."/>
            <person name="Hall N."/>
            <person name="Watson M."/>
            <person name="Adriaenssens E.M."/>
            <person name="Foster-Nyarko E."/>
            <person name="Jarju S."/>
            <person name="Secka A."/>
            <person name="Antonio M."/>
            <person name="Oren A."/>
            <person name="Chaudhuri R.R."/>
            <person name="La Ragione R."/>
            <person name="Hildebrand F."/>
            <person name="Pallen M.J."/>
        </authorList>
    </citation>
    <scope>NUCLEOTIDE SEQUENCE</scope>
    <source>
        <strain evidence="2">CHK32-1732</strain>
    </source>
</reference>
<organism evidence="2 3">
    <name type="scientific">Candidatus Corynebacterium avicola</name>
    <dbReference type="NCBI Taxonomy" id="2838527"/>
    <lineage>
        <taxon>Bacteria</taxon>
        <taxon>Bacillati</taxon>
        <taxon>Actinomycetota</taxon>
        <taxon>Actinomycetes</taxon>
        <taxon>Mycobacteriales</taxon>
        <taxon>Corynebacteriaceae</taxon>
        <taxon>Corynebacterium</taxon>
    </lineage>
</organism>
<gene>
    <name evidence="2" type="ORF">H9870_14185</name>
</gene>
<protein>
    <submittedName>
        <fullName evidence="2">Uncharacterized protein</fullName>
    </submittedName>
</protein>
<keyword evidence="1" id="KW-0812">Transmembrane</keyword>
<keyword evidence="1" id="KW-0472">Membrane</keyword>
<evidence type="ECO:0000256" key="1">
    <source>
        <dbReference type="SAM" id="Phobius"/>
    </source>
</evidence>
<evidence type="ECO:0000313" key="2">
    <source>
        <dbReference type="EMBL" id="HIW92798.1"/>
    </source>
</evidence>
<dbReference type="Proteomes" id="UP000824190">
    <property type="component" value="Unassembled WGS sequence"/>
</dbReference>
<sequence>MTSSALRLLSKHPAVRVGKVEVRLWRDLWYLIRGRNVIPDRATPLPATSGIWFLPAAVTVATAIEITAVELLVPWPELRIILAIVSVYSLIILWAMLGRQKTYPHYVDAGSLVLRRGGRVLVDLPRTGVKVCVRERRYDTTRPTVDDSVLVLGTGEGTNLRLTLDTPAPVVDPDRWPWQRPAPVEVTQILLWLDDPSDALTALHGVDDHHVAVGLAGDVRRHGSKQTPGQ</sequence>
<feature type="transmembrane region" description="Helical" evidence="1">
    <location>
        <begin position="51"/>
        <end position="73"/>
    </location>
</feature>
<reference evidence="2" key="2">
    <citation type="submission" date="2021-04" db="EMBL/GenBank/DDBJ databases">
        <authorList>
            <person name="Gilroy R."/>
        </authorList>
    </citation>
    <scope>NUCLEOTIDE SEQUENCE</scope>
    <source>
        <strain evidence="2">CHK32-1732</strain>
    </source>
</reference>
<keyword evidence="1" id="KW-1133">Transmembrane helix</keyword>